<gene>
    <name evidence="2" type="ORF">COY52_08920</name>
</gene>
<dbReference type="CDD" id="cd00093">
    <property type="entry name" value="HTH_XRE"/>
    <property type="match status" value="1"/>
</dbReference>
<accession>A0A2M7S8B6</accession>
<feature type="non-terminal residue" evidence="2">
    <location>
        <position position="101"/>
    </location>
</feature>
<feature type="domain" description="HTH cro/C1-type" evidence="1">
    <location>
        <begin position="44"/>
        <end position="99"/>
    </location>
</feature>
<evidence type="ECO:0000313" key="2">
    <source>
        <dbReference type="EMBL" id="PIZ15744.1"/>
    </source>
</evidence>
<protein>
    <recommendedName>
        <fullName evidence="1">HTH cro/C1-type domain-containing protein</fullName>
    </recommendedName>
</protein>
<dbReference type="AlphaFoldDB" id="A0A2M7S8B6"/>
<dbReference type="Proteomes" id="UP000229307">
    <property type="component" value="Unassembled WGS sequence"/>
</dbReference>
<dbReference type="InterPro" id="IPR010982">
    <property type="entry name" value="Lambda_DNA-bd_dom_sf"/>
</dbReference>
<proteinExistence type="predicted"/>
<dbReference type="InterPro" id="IPR001387">
    <property type="entry name" value="Cro/C1-type_HTH"/>
</dbReference>
<dbReference type="SMART" id="SM00530">
    <property type="entry name" value="HTH_XRE"/>
    <property type="match status" value="1"/>
</dbReference>
<dbReference type="Pfam" id="PF01381">
    <property type="entry name" value="HTH_3"/>
    <property type="match status" value="1"/>
</dbReference>
<comment type="caution">
    <text evidence="2">The sequence shown here is derived from an EMBL/GenBank/DDBJ whole genome shotgun (WGS) entry which is preliminary data.</text>
</comment>
<dbReference type="GO" id="GO:0003677">
    <property type="term" value="F:DNA binding"/>
    <property type="evidence" value="ECO:0007669"/>
    <property type="project" value="InterPro"/>
</dbReference>
<organism evidence="2 3">
    <name type="scientific">Candidatus Desantisbacteria bacterium CG_4_10_14_0_8_um_filter_48_22</name>
    <dbReference type="NCBI Taxonomy" id="1974543"/>
    <lineage>
        <taxon>Bacteria</taxon>
        <taxon>Candidatus Desantisiibacteriota</taxon>
    </lineage>
</organism>
<dbReference type="Gene3D" id="1.10.260.40">
    <property type="entry name" value="lambda repressor-like DNA-binding domains"/>
    <property type="match status" value="1"/>
</dbReference>
<name>A0A2M7S8B6_9BACT</name>
<dbReference type="PROSITE" id="PS50943">
    <property type="entry name" value="HTH_CROC1"/>
    <property type="match status" value="1"/>
</dbReference>
<dbReference type="EMBL" id="PFMR01000236">
    <property type="protein sequence ID" value="PIZ15744.1"/>
    <property type="molecule type" value="Genomic_DNA"/>
</dbReference>
<sequence>MSMNKKQKFYTHKDWLREQMKDPEFVKALHEPDDDPFIEIAYQLVQLRNKCNLTQKDLARKMRTSQQAVARMESPSYRGYSLQTLAKVARVCEKKIKFQFV</sequence>
<reference evidence="3" key="1">
    <citation type="submission" date="2017-09" db="EMBL/GenBank/DDBJ databases">
        <title>Depth-based differentiation of microbial function through sediment-hosted aquifers and enrichment of novel symbionts in the deep terrestrial subsurface.</title>
        <authorList>
            <person name="Probst A.J."/>
            <person name="Ladd B."/>
            <person name="Jarett J.K."/>
            <person name="Geller-Mcgrath D.E."/>
            <person name="Sieber C.M.K."/>
            <person name="Emerson J.B."/>
            <person name="Anantharaman K."/>
            <person name="Thomas B.C."/>
            <person name="Malmstrom R."/>
            <person name="Stieglmeier M."/>
            <person name="Klingl A."/>
            <person name="Woyke T."/>
            <person name="Ryan C.M."/>
            <person name="Banfield J.F."/>
        </authorList>
    </citation>
    <scope>NUCLEOTIDE SEQUENCE [LARGE SCALE GENOMIC DNA]</scope>
</reference>
<evidence type="ECO:0000313" key="3">
    <source>
        <dbReference type="Proteomes" id="UP000229307"/>
    </source>
</evidence>
<evidence type="ECO:0000259" key="1">
    <source>
        <dbReference type="PROSITE" id="PS50943"/>
    </source>
</evidence>
<dbReference type="SUPFAM" id="SSF47413">
    <property type="entry name" value="lambda repressor-like DNA-binding domains"/>
    <property type="match status" value="1"/>
</dbReference>